<dbReference type="InterPro" id="IPR009068">
    <property type="entry name" value="uS15_NS1_RNA-bd_sf"/>
</dbReference>
<keyword evidence="13" id="KW-1185">Reference proteome</keyword>
<keyword evidence="1 4" id="KW-0689">Ribosomal protein</keyword>
<feature type="compositionally biased region" description="Basic and acidic residues" evidence="7">
    <location>
        <begin position="1"/>
        <end position="13"/>
    </location>
</feature>
<dbReference type="OrthoDB" id="9799262at2"/>
<dbReference type="CDD" id="cd00353">
    <property type="entry name" value="Ribosomal_S15p_S13e"/>
    <property type="match status" value="1"/>
</dbReference>
<dbReference type="Pfam" id="PF00312">
    <property type="entry name" value="Ribosomal_S15"/>
    <property type="match status" value="1"/>
</dbReference>
<evidence type="ECO:0000256" key="1">
    <source>
        <dbReference type="ARBA" id="ARBA00022980"/>
    </source>
</evidence>
<dbReference type="HAMAP" id="MF_01343_B">
    <property type="entry name" value="Ribosomal_uS15_B"/>
    <property type="match status" value="1"/>
</dbReference>
<dbReference type="SMART" id="SM01387">
    <property type="entry name" value="Ribosomal_S15"/>
    <property type="match status" value="1"/>
</dbReference>
<dbReference type="SUPFAM" id="SSF47060">
    <property type="entry name" value="S15/NS1 RNA-binding domain"/>
    <property type="match status" value="1"/>
</dbReference>
<evidence type="ECO:0000256" key="4">
    <source>
        <dbReference type="HAMAP-Rule" id="MF_01343"/>
    </source>
</evidence>
<dbReference type="Gene3D" id="1.10.287.10">
    <property type="entry name" value="S15/NS1, RNA-binding"/>
    <property type="match status" value="1"/>
</dbReference>
<comment type="function">
    <text evidence="4">Forms an intersubunit bridge (bridge B4) with the 23S rRNA of the 50S subunit in the ribosome.</text>
</comment>
<dbReference type="GO" id="GO:0022627">
    <property type="term" value="C:cytosolic small ribosomal subunit"/>
    <property type="evidence" value="ECO:0007669"/>
    <property type="project" value="TreeGrafter"/>
</dbReference>
<dbReference type="InterPro" id="IPR000589">
    <property type="entry name" value="Ribosomal_uS15"/>
</dbReference>
<evidence type="ECO:0000256" key="7">
    <source>
        <dbReference type="SAM" id="MobiDB-lite"/>
    </source>
</evidence>
<comment type="subunit">
    <text evidence="3 4">Part of the 30S ribosomal subunit. Forms a bridge to the 50S subunit in the 70S ribosome, contacting the 23S rRNA.</text>
</comment>
<feature type="region of interest" description="Disordered" evidence="7">
    <location>
        <begin position="1"/>
        <end position="24"/>
    </location>
</feature>
<dbReference type="AlphaFoldDB" id="A0A090X1G1"/>
<dbReference type="EMBL" id="BBNU01000036">
    <property type="protein sequence ID" value="GAL82613.1"/>
    <property type="molecule type" value="Genomic_DNA"/>
</dbReference>
<evidence type="ECO:0000313" key="8">
    <source>
        <dbReference type="EMBL" id="GAL65054.1"/>
    </source>
</evidence>
<organism evidence="9 11">
    <name type="scientific">Algibacter lectus</name>
    <dbReference type="NCBI Taxonomy" id="221126"/>
    <lineage>
        <taxon>Bacteria</taxon>
        <taxon>Pseudomonadati</taxon>
        <taxon>Bacteroidota</taxon>
        <taxon>Flavobacteriia</taxon>
        <taxon>Flavobacteriales</taxon>
        <taxon>Flavobacteriaceae</taxon>
        <taxon>Algibacter</taxon>
    </lineage>
</organism>
<dbReference type="EMBL" id="SORL01000013">
    <property type="protein sequence ID" value="TDY59983.1"/>
    <property type="molecule type" value="Genomic_DNA"/>
</dbReference>
<keyword evidence="4 6" id="KW-0699">rRNA-binding</keyword>
<evidence type="ECO:0000313" key="11">
    <source>
        <dbReference type="Proteomes" id="UP000029643"/>
    </source>
</evidence>
<keyword evidence="4 6" id="KW-0694">RNA-binding</keyword>
<accession>A0A090X1G1</accession>
<dbReference type="PANTHER" id="PTHR23321">
    <property type="entry name" value="RIBOSOMAL PROTEIN S15, BACTERIAL AND ORGANELLAR"/>
    <property type="match status" value="1"/>
</dbReference>
<dbReference type="GO" id="GO:0019843">
    <property type="term" value="F:rRNA binding"/>
    <property type="evidence" value="ECO:0007669"/>
    <property type="project" value="UniProtKB-UniRule"/>
</dbReference>
<evidence type="ECO:0000313" key="10">
    <source>
        <dbReference type="EMBL" id="TDY59983.1"/>
    </source>
</evidence>
<evidence type="ECO:0000313" key="9">
    <source>
        <dbReference type="EMBL" id="GAL82613.1"/>
    </source>
</evidence>
<protein>
    <recommendedName>
        <fullName evidence="4">Small ribosomal subunit protein uS15</fullName>
    </recommendedName>
</protein>
<dbReference type="InterPro" id="IPR005290">
    <property type="entry name" value="Ribosomal_uS15_bac-type"/>
</dbReference>
<dbReference type="PROSITE" id="PS00362">
    <property type="entry name" value="RIBOSOMAL_S15"/>
    <property type="match status" value="1"/>
</dbReference>
<dbReference type="STRING" id="221126.SAMN04489722_1203"/>
<dbReference type="PANTHER" id="PTHR23321:SF26">
    <property type="entry name" value="SMALL RIBOSOMAL SUBUNIT PROTEIN US15M"/>
    <property type="match status" value="1"/>
</dbReference>
<sequence length="89" mass="10535">MYLSKEEKQEMFAKHGKNKSDTGSAEGQIALFTQRIEHLTQHLKKNRKDYNTERSLVMLVGKRRSLLDYLIKKDILRYRAIVKELGLRK</sequence>
<keyword evidence="2 4" id="KW-0687">Ribonucleoprotein</keyword>
<dbReference type="GO" id="GO:0006412">
    <property type="term" value="P:translation"/>
    <property type="evidence" value="ECO:0007669"/>
    <property type="project" value="UniProtKB-UniRule"/>
</dbReference>
<dbReference type="RefSeq" id="WP_042501638.1">
    <property type="nucleotide sequence ID" value="NZ_BBNQ01000031.1"/>
</dbReference>
<evidence type="ECO:0000256" key="2">
    <source>
        <dbReference type="ARBA" id="ARBA00023274"/>
    </source>
</evidence>
<comment type="caution">
    <text evidence="9">The sequence shown here is derived from an EMBL/GenBank/DDBJ whole genome shotgun (WGS) entry which is preliminary data.</text>
</comment>
<evidence type="ECO:0000256" key="5">
    <source>
        <dbReference type="RuleBase" id="RU003919"/>
    </source>
</evidence>
<dbReference type="Proteomes" id="UP000029644">
    <property type="component" value="Unassembled WGS sequence"/>
</dbReference>
<proteinExistence type="inferred from homology"/>
<reference evidence="10 13" key="2">
    <citation type="submission" date="2019-03" db="EMBL/GenBank/DDBJ databases">
        <title>Genomic Encyclopedia of Type Strains, Phase III (KMG-III): the genomes of soil and plant-associated and newly described type strains.</title>
        <authorList>
            <person name="Whitman W."/>
        </authorList>
    </citation>
    <scope>NUCLEOTIDE SEQUENCE [LARGE SCALE GENOMIC DNA]</scope>
    <source>
        <strain evidence="10 13">CECT 8301</strain>
    </source>
</reference>
<dbReference type="Gene3D" id="6.10.250.3130">
    <property type="match status" value="1"/>
</dbReference>
<reference evidence="11 12" key="1">
    <citation type="journal article" date="2014" name="Genome Announc.">
        <title>Draft Genome Sequences of Marine Flavobacterium Algibacter lectus Strains SS8 and NR4.</title>
        <authorList>
            <person name="Takatani N."/>
            <person name="Nakanishi M."/>
            <person name="Meirelles P."/>
            <person name="Mino S."/>
            <person name="Suda W."/>
            <person name="Oshima K."/>
            <person name="Hattori M."/>
            <person name="Ohkuma M."/>
            <person name="Hosokawa M."/>
            <person name="Miyashita K."/>
            <person name="Thompson F.L."/>
            <person name="Niwa A."/>
            <person name="Sawabe T."/>
            <person name="Sawabe T."/>
        </authorList>
    </citation>
    <scope>NUCLEOTIDE SEQUENCE [LARGE SCALE GENOMIC DNA]</scope>
    <source>
        <strain evidence="9">JCM 19274</strain>
        <strain evidence="8 12">JCM 19300</strain>
        <strain evidence="11">JCM19274</strain>
    </source>
</reference>
<dbReference type="NCBIfam" id="TIGR00952">
    <property type="entry name" value="S15_bact"/>
    <property type="match status" value="1"/>
</dbReference>
<evidence type="ECO:0000256" key="6">
    <source>
        <dbReference type="RuleBase" id="RU004524"/>
    </source>
</evidence>
<dbReference type="Proteomes" id="UP000294824">
    <property type="component" value="Unassembled WGS sequence"/>
</dbReference>
<gene>
    <name evidence="4" type="primary">rpsO</name>
    <name evidence="10" type="ORF">DFQ06_3596</name>
    <name evidence="9" type="ORF">JCM19274_247</name>
    <name evidence="8" type="ORF">JCM19300_2387</name>
</gene>
<dbReference type="Proteomes" id="UP000029643">
    <property type="component" value="Unassembled WGS sequence"/>
</dbReference>
<name>A0A090X1G1_9FLAO</name>
<dbReference type="EMBL" id="BBNQ01000031">
    <property type="protein sequence ID" value="GAL65054.1"/>
    <property type="molecule type" value="Genomic_DNA"/>
</dbReference>
<accession>A0A4R8M411</accession>
<evidence type="ECO:0000313" key="13">
    <source>
        <dbReference type="Proteomes" id="UP000294824"/>
    </source>
</evidence>
<evidence type="ECO:0000313" key="12">
    <source>
        <dbReference type="Proteomes" id="UP000029644"/>
    </source>
</evidence>
<comment type="function">
    <text evidence="4 6">One of the primary rRNA binding proteins, it binds directly to 16S rRNA where it helps nucleate assembly of the platform of the 30S subunit by binding and bridging several RNA helices of the 16S rRNA.</text>
</comment>
<dbReference type="GO" id="GO:0003735">
    <property type="term" value="F:structural constituent of ribosome"/>
    <property type="evidence" value="ECO:0007669"/>
    <property type="project" value="InterPro"/>
</dbReference>
<comment type="similarity">
    <text evidence="4 5">Belongs to the universal ribosomal protein uS15 family.</text>
</comment>
<evidence type="ECO:0000256" key="3">
    <source>
        <dbReference type="ARBA" id="ARBA00064542"/>
    </source>
</evidence>
<dbReference type="FunFam" id="1.10.287.10:FF:000002">
    <property type="entry name" value="30S ribosomal protein S15"/>
    <property type="match status" value="1"/>
</dbReference>